<comment type="subcellular location">
    <subcellularLocation>
        <location evidence="1">Membrane</location>
        <topology evidence="1">Multi-pass membrane protein</topology>
    </subcellularLocation>
</comment>
<evidence type="ECO:0000256" key="2">
    <source>
        <dbReference type="ARBA" id="ARBA00022692"/>
    </source>
</evidence>
<accession>A0A0U1M5D1</accession>
<evidence type="ECO:0000256" key="1">
    <source>
        <dbReference type="ARBA" id="ARBA00004141"/>
    </source>
</evidence>
<evidence type="ECO:0000313" key="9">
    <source>
        <dbReference type="Proteomes" id="UP000054383"/>
    </source>
</evidence>
<dbReference type="SUPFAM" id="SSF103473">
    <property type="entry name" value="MFS general substrate transporter"/>
    <property type="match status" value="1"/>
</dbReference>
<dbReference type="Gene3D" id="1.20.1250.20">
    <property type="entry name" value="MFS general substrate transporter like domains"/>
    <property type="match status" value="1"/>
</dbReference>
<dbReference type="InterPro" id="IPR000873">
    <property type="entry name" value="AMP-dep_synth/lig_dom"/>
</dbReference>
<evidence type="ECO:0000259" key="6">
    <source>
        <dbReference type="Pfam" id="PF00501"/>
    </source>
</evidence>
<feature type="domain" description="AMP-binding enzyme C-terminal" evidence="7">
    <location>
        <begin position="471"/>
        <end position="551"/>
    </location>
</feature>
<dbReference type="Proteomes" id="UP000054383">
    <property type="component" value="Unassembled WGS sequence"/>
</dbReference>
<dbReference type="Gene3D" id="2.30.38.10">
    <property type="entry name" value="Luciferase, Domain 3"/>
    <property type="match status" value="1"/>
</dbReference>
<dbReference type="GO" id="GO:0016405">
    <property type="term" value="F:CoA-ligase activity"/>
    <property type="evidence" value="ECO:0007669"/>
    <property type="project" value="TreeGrafter"/>
</dbReference>
<evidence type="ECO:0000256" key="4">
    <source>
        <dbReference type="ARBA" id="ARBA00023136"/>
    </source>
</evidence>
<dbReference type="AlphaFoldDB" id="A0A0U1M5D1"/>
<dbReference type="GO" id="GO:0016020">
    <property type="term" value="C:membrane"/>
    <property type="evidence" value="ECO:0007669"/>
    <property type="project" value="UniProtKB-SubCell"/>
</dbReference>
<dbReference type="PANTHER" id="PTHR24096:SF422">
    <property type="entry name" value="BCDNA.GH02901"/>
    <property type="match status" value="1"/>
</dbReference>
<dbReference type="Pfam" id="PF00501">
    <property type="entry name" value="AMP-binding"/>
    <property type="match status" value="1"/>
</dbReference>
<proteinExistence type="predicted"/>
<dbReference type="GO" id="GO:0022857">
    <property type="term" value="F:transmembrane transporter activity"/>
    <property type="evidence" value="ECO:0007669"/>
    <property type="project" value="InterPro"/>
</dbReference>
<dbReference type="InterPro" id="IPR036259">
    <property type="entry name" value="MFS_trans_sf"/>
</dbReference>
<dbReference type="Pfam" id="PF00854">
    <property type="entry name" value="PTR2"/>
    <property type="match status" value="1"/>
</dbReference>
<keyword evidence="3 5" id="KW-1133">Transmembrane helix</keyword>
<dbReference type="OrthoDB" id="6509636at2759"/>
<dbReference type="STRING" id="28573.A0A0U1M5D1"/>
<evidence type="ECO:0000313" key="8">
    <source>
        <dbReference type="EMBL" id="CRG90799.1"/>
    </source>
</evidence>
<dbReference type="InterPro" id="IPR025110">
    <property type="entry name" value="AMP-bd_C"/>
</dbReference>
<dbReference type="Pfam" id="PF13193">
    <property type="entry name" value="AMP-binding_C"/>
    <property type="match status" value="1"/>
</dbReference>
<dbReference type="SUPFAM" id="SSF56801">
    <property type="entry name" value="Acetyl-CoA synthetase-like"/>
    <property type="match status" value="1"/>
</dbReference>
<name>A0A0U1M5D1_TALIS</name>
<keyword evidence="4 5" id="KW-0472">Membrane</keyword>
<keyword evidence="2 5" id="KW-0812">Transmembrane</keyword>
<dbReference type="Gene3D" id="3.40.50.980">
    <property type="match status" value="2"/>
</dbReference>
<feature type="domain" description="AMP-dependent synthetase/ligase" evidence="6">
    <location>
        <begin position="48"/>
        <end position="415"/>
    </location>
</feature>
<reference evidence="8 9" key="1">
    <citation type="submission" date="2015-04" db="EMBL/GenBank/DDBJ databases">
        <authorList>
            <person name="Syromyatnikov M.Y."/>
            <person name="Popov V.N."/>
        </authorList>
    </citation>
    <scope>NUCLEOTIDE SEQUENCE [LARGE SCALE GENOMIC DNA]</scope>
    <source>
        <strain evidence="8">WF-38-12</strain>
    </source>
</reference>
<keyword evidence="9" id="KW-1185">Reference proteome</keyword>
<organism evidence="8 9">
    <name type="scientific">Talaromyces islandicus</name>
    <name type="common">Penicillium islandicum</name>
    <dbReference type="NCBI Taxonomy" id="28573"/>
    <lineage>
        <taxon>Eukaryota</taxon>
        <taxon>Fungi</taxon>
        <taxon>Dikarya</taxon>
        <taxon>Ascomycota</taxon>
        <taxon>Pezizomycotina</taxon>
        <taxon>Eurotiomycetes</taxon>
        <taxon>Eurotiomycetidae</taxon>
        <taxon>Eurotiales</taxon>
        <taxon>Trichocomaceae</taxon>
        <taxon>Talaromyces</taxon>
        <taxon>Talaromyces sect. Islandici</taxon>
    </lineage>
</organism>
<feature type="transmembrane region" description="Helical" evidence="5">
    <location>
        <begin position="677"/>
        <end position="697"/>
    </location>
</feature>
<evidence type="ECO:0000259" key="7">
    <source>
        <dbReference type="Pfam" id="PF13193"/>
    </source>
</evidence>
<gene>
    <name evidence="8" type="ORF">PISL3812_07844</name>
</gene>
<feature type="transmembrane region" description="Helical" evidence="5">
    <location>
        <begin position="735"/>
        <end position="756"/>
    </location>
</feature>
<evidence type="ECO:0000256" key="3">
    <source>
        <dbReference type="ARBA" id="ARBA00022989"/>
    </source>
</evidence>
<dbReference type="EMBL" id="CVMT01000008">
    <property type="protein sequence ID" value="CRG90799.1"/>
    <property type="molecule type" value="Genomic_DNA"/>
</dbReference>
<sequence length="823" mass="90394">MVFKSPSWVPSLPCAIPDTSSVGDFVLSGDYSSRPKDNKTSPLICAVSGKEYSLEELSNQVDLVARSLSKELGWLPNQGESSDKVLGILSFNSIEYLILCWAVHRLNGICLVIHTGSSNREIESHLNRANCKTIFACTSLLKTCTEVTGALGIPSSNVYVLPVPDEVTELTPAHKTFDQLVADGPRLPNLDPVKWEKGQGKKQIAYLAATSGTSGLQKLAQITHFNIIANILQATTFESGFAPGVTESCLLMLPLSHTYALEVSHIMLWRGDAIILHPKFDMMKMLQSVAKYKIERLYLVPSIVAAWIKNPFLFQMFDSTSVSSIVSGAAPFDKNLADMVAKVQPKWCIRPGYGLTESSIIATLTSSNDQMFGSSGSLLPEVELRLIDPEGKDIEEYEKAGEVLLRGPNIIPGYFEDPEASAKLIDSDRWLHTGDIGLVRLSPKNNEHLVIVDRMRDMIKVKGMQVAPTDIEAHLVTHPAIRDVAVIGVKDELAGERAKAFIVRSPDTMADLSDEKLKEVIAEYVEGGLNELHWLHDRIEFIKEIPKNQSGITWVALVVSGAERFTFNAVTTPWLKHSPQAQGKILPQAAKVIMCSARGRFKLDAAKPEYQKENYGKEVEWDDVVNNLITQAGQMRLDGVPNDAIKALNPVACVILGPMIQKFLYPSLRKLGIPFGPIARMTWAFIMMSASMAFAVGVQKLIYTRGPCYDQPLDCPDSDDGAIPNSMSVWVQAPIFFLLGCAEILGFTILSGYAYAEAPKNMRTLVQALGQTAAGVGSALGMAVSPLSDNPQVLYLYSVLAAVMIAVALVFWLAFRKHDRKYY</sequence>
<dbReference type="InterPro" id="IPR045851">
    <property type="entry name" value="AMP-bd_C_sf"/>
</dbReference>
<evidence type="ECO:0008006" key="10">
    <source>
        <dbReference type="Google" id="ProtNLM"/>
    </source>
</evidence>
<feature type="transmembrane region" description="Helical" evidence="5">
    <location>
        <begin position="794"/>
        <end position="815"/>
    </location>
</feature>
<dbReference type="Gene3D" id="3.30.300.30">
    <property type="match status" value="1"/>
</dbReference>
<dbReference type="InterPro" id="IPR000109">
    <property type="entry name" value="POT_fam"/>
</dbReference>
<dbReference type="PANTHER" id="PTHR24096">
    <property type="entry name" value="LONG-CHAIN-FATTY-ACID--COA LIGASE"/>
    <property type="match status" value="1"/>
</dbReference>
<evidence type="ECO:0000256" key="5">
    <source>
        <dbReference type="SAM" id="Phobius"/>
    </source>
</evidence>
<protein>
    <recommendedName>
        <fullName evidence="10">AMP-dependent synthetase/ligase domain-containing protein</fullName>
    </recommendedName>
</protein>